<accession>A0ABX2EGK7</accession>
<proteinExistence type="predicted"/>
<dbReference type="Proteomes" id="UP000737171">
    <property type="component" value="Unassembled WGS sequence"/>
</dbReference>
<keyword evidence="2" id="KW-1185">Reference proteome</keyword>
<dbReference type="EMBL" id="JABRWJ010000003">
    <property type="protein sequence ID" value="NRF67785.1"/>
    <property type="molecule type" value="Genomic_DNA"/>
</dbReference>
<sequence length="996" mass="103303">MDRFESRCAAVARITSALLRRLRGACIALVGGLLLLGAAPSFGAIVLYELTALGGNDWRYDYTLKNDGTPAAIEEFTIYFDHALYSNLALAGSPPDWDSIVVQPDPGIPADGFFDSLALGGALLPGDGPLGGFSVTFTYAGAGTPGAQVFEIVDPLTFDVIARGTTSPAPTGVPEPATWALLLLAGMAGGFARHGRRLLGIAGIGAALALTGCGGGSKGDGQQQGESARMRALAVGSVGAGSVANVGVDALVLVAERRISRTVYEYDYRLRLANGGAALDGVLVELTGAGSGTQIVDGSVFAGTLAGSAQTTPADTITVRHDRLQSFQLAALRWNITQGPLLRGTAAVGAALANANVTVTDAANTPACHESPIVTNGIGSFTCTVKPGKLAPLLIVVAEPFGAYPPMVSIADTVPPAGSALVANATPLTTAIVGQLAPSGNALAVVANPSLIDLQKLATIKANVMAQLHDVLAALGAPAGYDPFTSPIVAATPAQSGNTADLIIEMLRFSNVNGVARIGTIDNPGGVPLAGVAAGPMLPAPSGGAVALGSTMQMMANALRNCFALTVAQRVLATDTTIPVNQGGPAVTSLGAGCQNIWHANYRHAGYAAGQRFYGLLRDNTMVGAAFSLPEIMLFRDDTSAVDNDVAVLNFRYVDANGIAANTIEVARKFPGSATAAHPSDWWLHGNQAVVDSTIRPFIRRSEQLAPNPGTPPFASIGTSRYDTGLELYVNKDGPGSAGLRAARVRGPGLPPPGIVLTRLNPAFISEQTWMNIRRKDGNTDPAAATFASDPNIFFLQRTVGLAGAEATTVRPNPNAGNSNNTAFQGWAHPLDYGLPPGTPNFIDFTQLRAGNEYTFEFFYDGETAPRHVETRTTLAPVTPATFAVNLQWIDITAATRRYLDPLDPLGQALATMNLAWTANPLSETVNSAGVYTFNGSTVVNDGIVPVARGATTGTAIAPQNASFQALTNTGTSGRTIQLRYRMLDGSYKDSVVRYN</sequence>
<name>A0ABX2EGK7_9BURK</name>
<evidence type="ECO:0000313" key="2">
    <source>
        <dbReference type="Proteomes" id="UP000737171"/>
    </source>
</evidence>
<comment type="caution">
    <text evidence="1">The sequence shown here is derived from an EMBL/GenBank/DDBJ whole genome shotgun (WGS) entry which is preliminary data.</text>
</comment>
<dbReference type="RefSeq" id="WP_173122872.1">
    <property type="nucleotide sequence ID" value="NZ_JABRWJ010000003.1"/>
</dbReference>
<dbReference type="InterPro" id="IPR013424">
    <property type="entry name" value="Ice-binding_C"/>
</dbReference>
<reference evidence="1 2" key="1">
    <citation type="submission" date="2020-05" db="EMBL/GenBank/DDBJ databases">
        <title>Aquincola sp. isolate from soil.</title>
        <authorList>
            <person name="Han J."/>
            <person name="Kim D.-U."/>
        </authorList>
    </citation>
    <scope>NUCLEOTIDE SEQUENCE [LARGE SCALE GENOMIC DNA]</scope>
    <source>
        <strain evidence="1 2">S2</strain>
    </source>
</reference>
<evidence type="ECO:0000313" key="1">
    <source>
        <dbReference type="EMBL" id="NRF67785.1"/>
    </source>
</evidence>
<dbReference type="NCBIfam" id="TIGR02595">
    <property type="entry name" value="PEP_CTERM"/>
    <property type="match status" value="1"/>
</dbReference>
<organism evidence="1 2">
    <name type="scientific">Pseudaquabacterium terrae</name>
    <dbReference type="NCBI Taxonomy" id="2732868"/>
    <lineage>
        <taxon>Bacteria</taxon>
        <taxon>Pseudomonadati</taxon>
        <taxon>Pseudomonadota</taxon>
        <taxon>Betaproteobacteria</taxon>
        <taxon>Burkholderiales</taxon>
        <taxon>Sphaerotilaceae</taxon>
        <taxon>Pseudaquabacterium</taxon>
    </lineage>
</organism>
<protein>
    <submittedName>
        <fullName evidence="1">PEP-CTERM sorting domain-containing protein</fullName>
    </submittedName>
</protein>
<gene>
    <name evidence="1" type="ORF">HLB44_12395</name>
</gene>